<feature type="compositionally biased region" description="Polar residues" evidence="1">
    <location>
        <begin position="245"/>
        <end position="259"/>
    </location>
</feature>
<name>A0AAW0R553_9PEZI</name>
<organism evidence="2 3">
    <name type="scientific">Apiospora kogelbergensis</name>
    <dbReference type="NCBI Taxonomy" id="1337665"/>
    <lineage>
        <taxon>Eukaryota</taxon>
        <taxon>Fungi</taxon>
        <taxon>Dikarya</taxon>
        <taxon>Ascomycota</taxon>
        <taxon>Pezizomycotina</taxon>
        <taxon>Sordariomycetes</taxon>
        <taxon>Xylariomycetidae</taxon>
        <taxon>Amphisphaeriales</taxon>
        <taxon>Apiosporaceae</taxon>
        <taxon>Apiospora</taxon>
    </lineage>
</organism>
<comment type="caution">
    <text evidence="2">The sequence shown here is derived from an EMBL/GenBank/DDBJ whole genome shotgun (WGS) entry which is preliminary data.</text>
</comment>
<dbReference type="EMBL" id="JAQQWP010000003">
    <property type="protein sequence ID" value="KAK8124110.1"/>
    <property type="molecule type" value="Genomic_DNA"/>
</dbReference>
<dbReference type="AlphaFoldDB" id="A0AAW0R553"/>
<feature type="region of interest" description="Disordered" evidence="1">
    <location>
        <begin position="223"/>
        <end position="259"/>
    </location>
</feature>
<evidence type="ECO:0000256" key="1">
    <source>
        <dbReference type="SAM" id="MobiDB-lite"/>
    </source>
</evidence>
<keyword evidence="3" id="KW-1185">Reference proteome</keyword>
<gene>
    <name evidence="2" type="ORF">PG999_004028</name>
</gene>
<evidence type="ECO:0000313" key="3">
    <source>
        <dbReference type="Proteomes" id="UP001392437"/>
    </source>
</evidence>
<protein>
    <submittedName>
        <fullName evidence="2">Uncharacterized protein</fullName>
    </submittedName>
</protein>
<evidence type="ECO:0000313" key="2">
    <source>
        <dbReference type="EMBL" id="KAK8124110.1"/>
    </source>
</evidence>
<dbReference type="Proteomes" id="UP001392437">
    <property type="component" value="Unassembled WGS sequence"/>
</dbReference>
<sequence length="465" mass="48922">MSLSTTCKLFWADVHGHVVSATNETALCDGTYTQCQMTPKSGGRGQQPPQQLRATCDSRPHDAALLPSSSAEYYFCVCHGRDVLVPPGVTCTSSCYAMTTTRFPDCELVTLLYDDHRGLGRSNSNSPMPLYHHYTASCTAFDCDTTGVNCTDPATAQGRSGLLLYTCDNYEHRPQTDADATHSYVCNCRGPATVPAVYTSSGKDVQGQGCGAGNGGGGTKVGGAPAGVAAKTRSAAPGDGDRATPPNTALPSPSTSKTTLLAHPTCTAIRHARQLDDPTQQLLVVDWADSDSSTSPQARQQQNTATQTYLAAAPPCMSPVLYHVSLTSASGEARALLDPPVTEVVRLYFAADLSDQTQGQILTQVRACARTCFLPHAAGHVGEPRFGFALDLAELPETEGADTKKQGMGREKGRVLFALAGWESRAAWTAWAGSGAAREGIAAMKGLPGLKGQELFLVGRGESVG</sequence>
<reference evidence="2 3" key="1">
    <citation type="submission" date="2023-01" db="EMBL/GenBank/DDBJ databases">
        <title>Analysis of 21 Apiospora genomes using comparative genomics revels a genus with tremendous synthesis potential of carbohydrate active enzymes and secondary metabolites.</title>
        <authorList>
            <person name="Sorensen T."/>
        </authorList>
    </citation>
    <scope>NUCLEOTIDE SEQUENCE [LARGE SCALE GENOMIC DNA]</scope>
    <source>
        <strain evidence="2 3">CBS 117206</strain>
    </source>
</reference>
<proteinExistence type="predicted"/>
<accession>A0AAW0R553</accession>